<reference evidence="2" key="1">
    <citation type="submission" date="2018-05" db="EMBL/GenBank/DDBJ databases">
        <authorList>
            <person name="Lanie J.A."/>
            <person name="Ng W.-L."/>
            <person name="Kazmierczak K.M."/>
            <person name="Andrzejewski T.M."/>
            <person name="Davidsen T.M."/>
            <person name="Wayne K.J."/>
            <person name="Tettelin H."/>
            <person name="Glass J.I."/>
            <person name="Rusch D."/>
            <person name="Podicherti R."/>
            <person name="Tsui H.-C.T."/>
            <person name="Winkler M.E."/>
        </authorList>
    </citation>
    <scope>NUCLEOTIDE SEQUENCE</scope>
</reference>
<feature type="compositionally biased region" description="Basic and acidic residues" evidence="1">
    <location>
        <begin position="1"/>
        <end position="10"/>
    </location>
</feature>
<evidence type="ECO:0000313" key="2">
    <source>
        <dbReference type="EMBL" id="SVC04539.1"/>
    </source>
</evidence>
<accession>A0A382IYV3</accession>
<dbReference type="AlphaFoldDB" id="A0A382IYV3"/>
<sequence>MTDQSSDKTDAIWTGASRQSPCPTTLLSCAYRRLRAS</sequence>
<organism evidence="2">
    <name type="scientific">marine metagenome</name>
    <dbReference type="NCBI Taxonomy" id="408172"/>
    <lineage>
        <taxon>unclassified sequences</taxon>
        <taxon>metagenomes</taxon>
        <taxon>ecological metagenomes</taxon>
    </lineage>
</organism>
<feature type="region of interest" description="Disordered" evidence="1">
    <location>
        <begin position="1"/>
        <end position="20"/>
    </location>
</feature>
<gene>
    <name evidence="2" type="ORF">METZ01_LOCUS257393</name>
</gene>
<dbReference type="EMBL" id="UINC01070408">
    <property type="protein sequence ID" value="SVC04539.1"/>
    <property type="molecule type" value="Genomic_DNA"/>
</dbReference>
<protein>
    <submittedName>
        <fullName evidence="2">Uncharacterized protein</fullName>
    </submittedName>
</protein>
<name>A0A382IYV3_9ZZZZ</name>
<evidence type="ECO:0000256" key="1">
    <source>
        <dbReference type="SAM" id="MobiDB-lite"/>
    </source>
</evidence>
<proteinExistence type="predicted"/>
<feature type="non-terminal residue" evidence="2">
    <location>
        <position position="37"/>
    </location>
</feature>